<keyword evidence="7" id="KW-1185">Reference proteome</keyword>
<name>A0ABD5Q084_9EURY</name>
<dbReference type="Gene3D" id="3.40.50.410">
    <property type="entry name" value="von Willebrand factor, type A domain"/>
    <property type="match status" value="1"/>
</dbReference>
<reference evidence="6 7" key="1">
    <citation type="journal article" date="2019" name="Int. J. Syst. Evol. Microbiol.">
        <title>The Global Catalogue of Microorganisms (GCM) 10K type strain sequencing project: providing services to taxonomists for standard genome sequencing and annotation.</title>
        <authorList>
            <consortium name="The Broad Institute Genomics Platform"/>
            <consortium name="The Broad Institute Genome Sequencing Center for Infectious Disease"/>
            <person name="Wu L."/>
            <person name="Ma J."/>
        </authorList>
    </citation>
    <scope>NUCLEOTIDE SEQUENCE [LARGE SCALE GENOMIC DNA]</scope>
    <source>
        <strain evidence="6 7">XZYJ18</strain>
    </source>
</reference>
<dbReference type="EMBL" id="JBHSHT010000001">
    <property type="protein sequence ID" value="MFC4823934.1"/>
    <property type="molecule type" value="Genomic_DNA"/>
</dbReference>
<feature type="region of interest" description="Disordered" evidence="4">
    <location>
        <begin position="320"/>
        <end position="522"/>
    </location>
</feature>
<dbReference type="Gene3D" id="3.40.50.300">
    <property type="entry name" value="P-loop containing nucleotide triphosphate hydrolases"/>
    <property type="match status" value="1"/>
</dbReference>
<dbReference type="SMART" id="SM00327">
    <property type="entry name" value="VWA"/>
    <property type="match status" value="1"/>
</dbReference>
<dbReference type="PANTHER" id="PTHR35023:SF1">
    <property type="entry name" value="MG-PROTOPORPHYRIN IX CHELATASE"/>
    <property type="match status" value="1"/>
</dbReference>
<feature type="compositionally biased region" description="Low complexity" evidence="4">
    <location>
        <begin position="364"/>
        <end position="375"/>
    </location>
</feature>
<dbReference type="InterPro" id="IPR003593">
    <property type="entry name" value="AAA+_ATPase"/>
</dbReference>
<feature type="domain" description="VWFA" evidence="5">
    <location>
        <begin position="555"/>
        <end position="726"/>
    </location>
</feature>
<dbReference type="GeneID" id="73047193"/>
<evidence type="ECO:0000256" key="1">
    <source>
        <dbReference type="ARBA" id="ARBA00005799"/>
    </source>
</evidence>
<dbReference type="Gene3D" id="1.10.8.80">
    <property type="entry name" value="Magnesium chelatase subunit I, C-Terminal domain"/>
    <property type="match status" value="1"/>
</dbReference>
<dbReference type="InterPro" id="IPR036465">
    <property type="entry name" value="vWFA_dom_sf"/>
</dbReference>
<dbReference type="InterPro" id="IPR027417">
    <property type="entry name" value="P-loop_NTPase"/>
</dbReference>
<dbReference type="SUPFAM" id="SSF53300">
    <property type="entry name" value="vWA-like"/>
    <property type="match status" value="1"/>
</dbReference>
<dbReference type="PROSITE" id="PS50234">
    <property type="entry name" value="VWFA"/>
    <property type="match status" value="1"/>
</dbReference>
<dbReference type="Proteomes" id="UP001595945">
    <property type="component" value="Unassembled WGS sequence"/>
</dbReference>
<evidence type="ECO:0000313" key="7">
    <source>
        <dbReference type="Proteomes" id="UP001595945"/>
    </source>
</evidence>
<dbReference type="PANTHER" id="PTHR35023">
    <property type="entry name" value="CHELATASE-RELATED"/>
    <property type="match status" value="1"/>
</dbReference>
<dbReference type="RefSeq" id="WP_254270151.1">
    <property type="nucleotide sequence ID" value="NZ_CP100401.1"/>
</dbReference>
<dbReference type="InterPro" id="IPR052989">
    <property type="entry name" value="Mg-chelatase_DI-like"/>
</dbReference>
<proteinExistence type="inferred from homology"/>
<gene>
    <name evidence="6" type="ORF">ACFO9K_06635</name>
</gene>
<sequence length="737" mass="76351">MIELRGSKKASTVPFPAIVGQDRLKRALLAVAADDGLGGLLVCGEKGTAKSTAVRALVDLLPDQRAVADCPYGCPPDDPGAQCADCRTRADPPVETRSVPLVTLPLGATRERVVGTLSVADALDGEAEFDPGLLARANRGILYVDEVNLLDDHLVDVLLDAAASGVNRVERDGVSVSHPANFTLVGTMNPEEGDLRPQLKDRFALQTTVTGCEDIEDRVTILERAIGEAGDLREGFAEETADVADRLADARELLDSVTLPEQFKADIAELCRDAGVEGHRADISVARAARTVAALDGRSKVVESDVREAAELALPHRLRSRPFEDAPDPDDVLDDHFDDEADGAEDERDDSQGDSDAEDSATEGGANDDPGNADDSGPDAEADSGDSDGSDSQSGTSNGADSASDEDDSHRGDRPAAESPADVETGDGDDSDAADEDREDSESTGDSDGGSDESEEGVPLVPGQARPGVGEAERPDIDGVEADATSTASGYEDGSRAAATPSPEGRGAQVRTERADAGDSVDAAASVRAAASRGADAVTERDLRTSVRAREQSALVVFAVDASVSMRSAMRTAKGVVLELLQDAYERRDEVAFVAFAGEDAEVLLPPTDSTDLAARHLKDLPVGDRTPLPAGLRTAGEVVEQADAAASVVVVVTDGRANVAAGSPTEATRRAARGLAERDAHVVVVDAGDDGATSLADLVTEKTGGERVPLDELTPERVTGAVERAGAAATPGGVGR</sequence>
<dbReference type="AlphaFoldDB" id="A0ABD5Q084"/>
<dbReference type="GO" id="GO:0005524">
    <property type="term" value="F:ATP binding"/>
    <property type="evidence" value="ECO:0007669"/>
    <property type="project" value="UniProtKB-KW"/>
</dbReference>
<feature type="compositionally biased region" description="Acidic residues" evidence="4">
    <location>
        <begin position="376"/>
        <end position="389"/>
    </location>
</feature>
<feature type="compositionally biased region" description="Acidic residues" evidence="4">
    <location>
        <begin position="325"/>
        <end position="361"/>
    </location>
</feature>
<accession>A0ABD5Q084</accession>
<dbReference type="InterPro" id="IPR000523">
    <property type="entry name" value="Mg_chelatse_chII-like_cat_dom"/>
</dbReference>
<comment type="similarity">
    <text evidence="1">Belongs to the Mg-chelatase subunits D/I family.</text>
</comment>
<keyword evidence="3" id="KW-0067">ATP-binding</keyword>
<dbReference type="Pfam" id="PF17863">
    <property type="entry name" value="AAA_lid_2"/>
    <property type="match status" value="1"/>
</dbReference>
<evidence type="ECO:0000256" key="3">
    <source>
        <dbReference type="ARBA" id="ARBA00022840"/>
    </source>
</evidence>
<dbReference type="Pfam" id="PF01078">
    <property type="entry name" value="Mg_chelatase"/>
    <property type="match status" value="1"/>
</dbReference>
<comment type="caution">
    <text evidence="6">The sequence shown here is derived from an EMBL/GenBank/DDBJ whole genome shotgun (WGS) entry which is preliminary data.</text>
</comment>
<evidence type="ECO:0000256" key="2">
    <source>
        <dbReference type="ARBA" id="ARBA00022741"/>
    </source>
</evidence>
<dbReference type="Pfam" id="PF13519">
    <property type="entry name" value="VWA_2"/>
    <property type="match status" value="1"/>
</dbReference>
<protein>
    <submittedName>
        <fullName evidence="6">VWA domain-containing protein</fullName>
    </submittedName>
</protein>
<feature type="compositionally biased region" description="Low complexity" evidence="4">
    <location>
        <begin position="390"/>
        <end position="399"/>
    </location>
</feature>
<dbReference type="CDD" id="cd00009">
    <property type="entry name" value="AAA"/>
    <property type="match status" value="1"/>
</dbReference>
<dbReference type="InterPro" id="IPR002035">
    <property type="entry name" value="VWF_A"/>
</dbReference>
<evidence type="ECO:0000256" key="4">
    <source>
        <dbReference type="SAM" id="MobiDB-lite"/>
    </source>
</evidence>
<keyword evidence="2" id="KW-0547">Nucleotide-binding</keyword>
<feature type="compositionally biased region" description="Acidic residues" evidence="4">
    <location>
        <begin position="424"/>
        <end position="456"/>
    </location>
</feature>
<dbReference type="SMART" id="SM00382">
    <property type="entry name" value="AAA"/>
    <property type="match status" value="1"/>
</dbReference>
<evidence type="ECO:0000259" key="5">
    <source>
        <dbReference type="PROSITE" id="PS50234"/>
    </source>
</evidence>
<evidence type="ECO:0000313" key="6">
    <source>
        <dbReference type="EMBL" id="MFC4823934.1"/>
    </source>
</evidence>
<organism evidence="6 7">
    <name type="scientific">Halorussus aquaticus</name>
    <dbReference type="NCBI Taxonomy" id="2953748"/>
    <lineage>
        <taxon>Archaea</taxon>
        <taxon>Methanobacteriati</taxon>
        <taxon>Methanobacteriota</taxon>
        <taxon>Stenosarchaea group</taxon>
        <taxon>Halobacteria</taxon>
        <taxon>Halobacteriales</taxon>
        <taxon>Haladaptataceae</taxon>
        <taxon>Halorussus</taxon>
    </lineage>
</organism>
<dbReference type="SUPFAM" id="SSF52540">
    <property type="entry name" value="P-loop containing nucleoside triphosphate hydrolases"/>
    <property type="match status" value="1"/>
</dbReference>
<dbReference type="InterPro" id="IPR041628">
    <property type="entry name" value="ChlI/MoxR_AAA_lid"/>
</dbReference>